<proteinExistence type="predicted"/>
<name>A0A2M7FD89_9BACT</name>
<dbReference type="InterPro" id="IPR056931">
    <property type="entry name" value="D14-like"/>
</dbReference>
<protein>
    <submittedName>
        <fullName evidence="1">Uncharacterized protein</fullName>
    </submittedName>
</protein>
<evidence type="ECO:0000313" key="2">
    <source>
        <dbReference type="Proteomes" id="UP000228497"/>
    </source>
</evidence>
<organism evidence="1 2">
    <name type="scientific">Candidatus Kaiserbacteria bacterium CG17_big_fil_post_rev_8_21_14_2_50_51_7</name>
    <dbReference type="NCBI Taxonomy" id="1974613"/>
    <lineage>
        <taxon>Bacteria</taxon>
        <taxon>Candidatus Kaiseribacteriota</taxon>
    </lineage>
</organism>
<comment type="caution">
    <text evidence="1">The sequence shown here is derived from an EMBL/GenBank/DDBJ whole genome shotgun (WGS) entry which is preliminary data.</text>
</comment>
<dbReference type="Pfam" id="PF24608">
    <property type="entry name" value="PDDEXK_15"/>
    <property type="match status" value="1"/>
</dbReference>
<gene>
    <name evidence="1" type="ORF">COW49_01635</name>
</gene>
<reference evidence="2" key="1">
    <citation type="submission" date="2017-09" db="EMBL/GenBank/DDBJ databases">
        <title>Depth-based differentiation of microbial function through sediment-hosted aquifers and enrichment of novel symbionts in the deep terrestrial subsurface.</title>
        <authorList>
            <person name="Probst A.J."/>
            <person name="Ladd B."/>
            <person name="Jarett J.K."/>
            <person name="Geller-Mcgrath D.E."/>
            <person name="Sieber C.M.K."/>
            <person name="Emerson J.B."/>
            <person name="Anantharaman K."/>
            <person name="Thomas B.C."/>
            <person name="Malmstrom R."/>
            <person name="Stieglmeier M."/>
            <person name="Klingl A."/>
            <person name="Woyke T."/>
            <person name="Ryan C.M."/>
            <person name="Banfield J.F."/>
        </authorList>
    </citation>
    <scope>NUCLEOTIDE SEQUENCE [LARGE SCALE GENOMIC DNA]</scope>
</reference>
<accession>A0A2M7FD89</accession>
<sequence length="208" mass="23216">MAKGGQFENEVGRELSLLWSDGEDCDLIRRTVSSGGKFTVLNAKSGGTASLFHAGDLTAADPEVIPLFTVMSIECKTGYARKIKAGLTNWAILDAIDGREKVPTFLSMWKQCQRDADESGRVPVLIFRRQQKMMCIAMPSHIFHEFVAMAGDSKWNSLRLKSRAFNVDITIMNFKEFIGWIGAAFKAWVMSIYNSKIGKKPARKRGTQ</sequence>
<dbReference type="AlphaFoldDB" id="A0A2M7FD89"/>
<dbReference type="Proteomes" id="UP000228497">
    <property type="component" value="Unassembled WGS sequence"/>
</dbReference>
<evidence type="ECO:0000313" key="1">
    <source>
        <dbReference type="EMBL" id="PIV87077.1"/>
    </source>
</evidence>
<dbReference type="EMBL" id="PFFD01000072">
    <property type="protein sequence ID" value="PIV87077.1"/>
    <property type="molecule type" value="Genomic_DNA"/>
</dbReference>